<reference evidence="1" key="1">
    <citation type="journal article" date="2014" name="Front. Microbiol.">
        <title>High frequency of phylogenetically diverse reductive dehalogenase-homologous genes in deep subseafloor sedimentary metagenomes.</title>
        <authorList>
            <person name="Kawai M."/>
            <person name="Futagami T."/>
            <person name="Toyoda A."/>
            <person name="Takaki Y."/>
            <person name="Nishi S."/>
            <person name="Hori S."/>
            <person name="Arai W."/>
            <person name="Tsubouchi T."/>
            <person name="Morono Y."/>
            <person name="Uchiyama I."/>
            <person name="Ito T."/>
            <person name="Fujiyama A."/>
            <person name="Inagaki F."/>
            <person name="Takami H."/>
        </authorList>
    </citation>
    <scope>NUCLEOTIDE SEQUENCE</scope>
    <source>
        <strain evidence="1">Expedition CK06-06</strain>
    </source>
</reference>
<accession>X1J9Z2</accession>
<dbReference type="AlphaFoldDB" id="X1J9Z2"/>
<organism evidence="1">
    <name type="scientific">marine sediment metagenome</name>
    <dbReference type="NCBI Taxonomy" id="412755"/>
    <lineage>
        <taxon>unclassified sequences</taxon>
        <taxon>metagenomes</taxon>
        <taxon>ecological metagenomes</taxon>
    </lineage>
</organism>
<sequence length="104" mass="12041">MALENWVKLPIGKTVCMHFREYRVTPRQITDPMFNVPRTVQSLVFLVDRVDGEPVDKTFSVVSEKLAQEFEPYLEDGSYRNYTWCLVKDAAGFVAPRVAKRSRV</sequence>
<proteinExistence type="predicted"/>
<name>X1J9Z2_9ZZZZ</name>
<gene>
    <name evidence="1" type="ORF">S03H2_49850</name>
</gene>
<comment type="caution">
    <text evidence="1">The sequence shown here is derived from an EMBL/GenBank/DDBJ whole genome shotgun (WGS) entry which is preliminary data.</text>
</comment>
<dbReference type="EMBL" id="BARU01031524">
    <property type="protein sequence ID" value="GAH75194.1"/>
    <property type="molecule type" value="Genomic_DNA"/>
</dbReference>
<protein>
    <submittedName>
        <fullName evidence="1">Uncharacterized protein</fullName>
    </submittedName>
</protein>
<evidence type="ECO:0000313" key="1">
    <source>
        <dbReference type="EMBL" id="GAH75194.1"/>
    </source>
</evidence>